<protein>
    <submittedName>
        <fullName evidence="1">19434_t:CDS:1</fullName>
    </submittedName>
</protein>
<keyword evidence="2" id="KW-1185">Reference proteome</keyword>
<feature type="non-terminal residue" evidence="1">
    <location>
        <position position="245"/>
    </location>
</feature>
<name>A0ACA9K914_9GLOM</name>
<evidence type="ECO:0000313" key="2">
    <source>
        <dbReference type="Proteomes" id="UP000789920"/>
    </source>
</evidence>
<sequence length="245" mass="28785">MQSTCFKLQEITKNTIDLLDYYLKKLIEIEQYICFDENIATSKVYEDKEALTNQININFEECDDSIQASVSNRIVVASEDISKNTVFNSWTEVEAFFEKYRRRNRFIVIKYRVRKDKAGIKSTAQVESYNSIKTQWNRFHQYKDSTTFFTIPVAGNDLFSTVTKIIDQFFIKVINNMIKAKMTQCLFLIANRIEPTAEELNFNRRSIKTFHVDDNQVISKEKNYTESNTISNDNYYTDNATSDNK</sequence>
<evidence type="ECO:0000313" key="1">
    <source>
        <dbReference type="EMBL" id="CAG8459308.1"/>
    </source>
</evidence>
<accession>A0ACA9K914</accession>
<reference evidence="1" key="1">
    <citation type="submission" date="2021-06" db="EMBL/GenBank/DDBJ databases">
        <authorList>
            <person name="Kallberg Y."/>
            <person name="Tangrot J."/>
            <person name="Rosling A."/>
        </authorList>
    </citation>
    <scope>NUCLEOTIDE SEQUENCE</scope>
    <source>
        <strain evidence="1">MA461A</strain>
    </source>
</reference>
<gene>
    <name evidence="1" type="ORF">RPERSI_LOCUS83</name>
</gene>
<comment type="caution">
    <text evidence="1">The sequence shown here is derived from an EMBL/GenBank/DDBJ whole genome shotgun (WGS) entry which is preliminary data.</text>
</comment>
<dbReference type="Proteomes" id="UP000789920">
    <property type="component" value="Unassembled WGS sequence"/>
</dbReference>
<organism evidence="1 2">
    <name type="scientific">Racocetra persica</name>
    <dbReference type="NCBI Taxonomy" id="160502"/>
    <lineage>
        <taxon>Eukaryota</taxon>
        <taxon>Fungi</taxon>
        <taxon>Fungi incertae sedis</taxon>
        <taxon>Mucoromycota</taxon>
        <taxon>Glomeromycotina</taxon>
        <taxon>Glomeromycetes</taxon>
        <taxon>Diversisporales</taxon>
        <taxon>Gigasporaceae</taxon>
        <taxon>Racocetra</taxon>
    </lineage>
</organism>
<dbReference type="EMBL" id="CAJVQC010000055">
    <property type="protein sequence ID" value="CAG8459308.1"/>
    <property type="molecule type" value="Genomic_DNA"/>
</dbReference>
<proteinExistence type="predicted"/>